<accession>A0A9K3PG05</accession>
<comment type="caution">
    <text evidence="2">The sequence shown here is derived from an EMBL/GenBank/DDBJ whole genome shotgun (WGS) entry which is preliminary data.</text>
</comment>
<dbReference type="Proteomes" id="UP000693970">
    <property type="component" value="Unassembled WGS sequence"/>
</dbReference>
<protein>
    <submittedName>
        <fullName evidence="2">Uncharacterized protein</fullName>
    </submittedName>
</protein>
<keyword evidence="1" id="KW-0732">Signal</keyword>
<reference evidence="2" key="2">
    <citation type="submission" date="2021-04" db="EMBL/GenBank/DDBJ databases">
        <authorList>
            <person name="Podell S."/>
        </authorList>
    </citation>
    <scope>NUCLEOTIDE SEQUENCE</scope>
    <source>
        <strain evidence="2">Hildebrandi</strain>
    </source>
</reference>
<gene>
    <name evidence="2" type="ORF">IV203_004947</name>
</gene>
<evidence type="ECO:0000256" key="1">
    <source>
        <dbReference type="SAM" id="SignalP"/>
    </source>
</evidence>
<dbReference type="EMBL" id="JAGRRH010000021">
    <property type="protein sequence ID" value="KAG7345880.1"/>
    <property type="molecule type" value="Genomic_DNA"/>
</dbReference>
<sequence length="380" mass="42117">MVHIRRCIALLQATLMLVLPIVALRPTSSSPTSSISRRDSIQFVAVVSASSFLPLMMMLPIQPANAARGAAELDFEYYMRDLMGGNKREGTVQASKPPPVPPPRTLQGPLLPLLLDKECSQSCIPVKALIQQLQTTTKSSMSTSTIIQDIQSSVASIKERTYKSFYAKAPWQKEDVSDQYYFDFTSYALWKTAAVMLPDNTDRDKFARSVGKLLLEHLESGSTNPLLRPPSTSNGELTLVGSTAAIQQALQLFQSSGYCKEFRIRTTDDEIGDRNNKSNLPVFDELDDESIAIGSNVDCLVSVIEPASLGASLQINGEQSRFGPDFVGTTLAAIWDKYAGISSSWETFFVDAVYRPNPKDYFPNEQLFQFTLTKKKRDKQ</sequence>
<organism evidence="2 3">
    <name type="scientific">Nitzschia inconspicua</name>
    <dbReference type="NCBI Taxonomy" id="303405"/>
    <lineage>
        <taxon>Eukaryota</taxon>
        <taxon>Sar</taxon>
        <taxon>Stramenopiles</taxon>
        <taxon>Ochrophyta</taxon>
        <taxon>Bacillariophyta</taxon>
        <taxon>Bacillariophyceae</taxon>
        <taxon>Bacillariophycidae</taxon>
        <taxon>Bacillariales</taxon>
        <taxon>Bacillariaceae</taxon>
        <taxon>Nitzschia</taxon>
    </lineage>
</organism>
<keyword evidence="3" id="KW-1185">Reference proteome</keyword>
<feature type="chain" id="PRO_5039897560" evidence="1">
    <location>
        <begin position="24"/>
        <end position="380"/>
    </location>
</feature>
<proteinExistence type="predicted"/>
<feature type="signal peptide" evidence="1">
    <location>
        <begin position="1"/>
        <end position="23"/>
    </location>
</feature>
<name>A0A9K3PG05_9STRA</name>
<evidence type="ECO:0000313" key="2">
    <source>
        <dbReference type="EMBL" id="KAG7345880.1"/>
    </source>
</evidence>
<dbReference type="OrthoDB" id="45666at2759"/>
<reference evidence="2" key="1">
    <citation type="journal article" date="2021" name="Sci. Rep.">
        <title>Diploid genomic architecture of Nitzschia inconspicua, an elite biomass production diatom.</title>
        <authorList>
            <person name="Oliver A."/>
            <person name="Podell S."/>
            <person name="Pinowska A."/>
            <person name="Traller J.C."/>
            <person name="Smith S.R."/>
            <person name="McClure R."/>
            <person name="Beliaev A."/>
            <person name="Bohutskyi P."/>
            <person name="Hill E.A."/>
            <person name="Rabines A."/>
            <person name="Zheng H."/>
            <person name="Allen L.Z."/>
            <person name="Kuo A."/>
            <person name="Grigoriev I.V."/>
            <person name="Allen A.E."/>
            <person name="Hazlebeck D."/>
            <person name="Allen E.E."/>
        </authorList>
    </citation>
    <scope>NUCLEOTIDE SEQUENCE</scope>
    <source>
        <strain evidence="2">Hildebrandi</strain>
    </source>
</reference>
<dbReference type="AlphaFoldDB" id="A0A9K3PG05"/>
<evidence type="ECO:0000313" key="3">
    <source>
        <dbReference type="Proteomes" id="UP000693970"/>
    </source>
</evidence>